<dbReference type="InterPro" id="IPR050515">
    <property type="entry name" value="Beta-lactam/transpept"/>
</dbReference>
<dbReference type="EMBL" id="LN650648">
    <property type="protein sequence ID" value="CEI73240.1"/>
    <property type="molecule type" value="Genomic_DNA"/>
</dbReference>
<keyword evidence="1" id="KW-0472">Membrane</keyword>
<dbReference type="Gene3D" id="3.90.1310.10">
    <property type="entry name" value="Penicillin-binding protein 2a (Domain 2)"/>
    <property type="match status" value="1"/>
</dbReference>
<keyword evidence="5" id="KW-1185">Reference proteome</keyword>
<dbReference type="PANTHER" id="PTHR30627:SF25">
    <property type="entry name" value="PENICILLIN-BINDING PROTEIN 3"/>
    <property type="match status" value="1"/>
</dbReference>
<evidence type="ECO:0000259" key="3">
    <source>
        <dbReference type="Pfam" id="PF05223"/>
    </source>
</evidence>
<evidence type="ECO:0000256" key="1">
    <source>
        <dbReference type="SAM" id="Phobius"/>
    </source>
</evidence>
<feature type="domain" description="NTF2-like N-terminal transpeptidase" evidence="3">
    <location>
        <begin position="31"/>
        <end position="141"/>
    </location>
</feature>
<accession>A0A2P2BSC0</accession>
<dbReference type="GO" id="GO:0005886">
    <property type="term" value="C:plasma membrane"/>
    <property type="evidence" value="ECO:0007669"/>
    <property type="project" value="TreeGrafter"/>
</dbReference>
<dbReference type="Gene3D" id="3.30.1390.30">
    <property type="entry name" value="Penicillin-binding protein 2a, domain 3"/>
    <property type="match status" value="1"/>
</dbReference>
<dbReference type="GO" id="GO:0071555">
    <property type="term" value="P:cell wall organization"/>
    <property type="evidence" value="ECO:0007669"/>
    <property type="project" value="TreeGrafter"/>
</dbReference>
<dbReference type="Pfam" id="PF03717">
    <property type="entry name" value="PBP_dimer"/>
    <property type="match status" value="1"/>
</dbReference>
<dbReference type="KEGG" id="rhom:FRIFI_1707"/>
<dbReference type="GO" id="GO:0071972">
    <property type="term" value="F:peptidoglycan L,D-transpeptidase activity"/>
    <property type="evidence" value="ECO:0007669"/>
    <property type="project" value="TreeGrafter"/>
</dbReference>
<evidence type="ECO:0000313" key="4">
    <source>
        <dbReference type="EMBL" id="CEI73240.1"/>
    </source>
</evidence>
<dbReference type="SUPFAM" id="SSF56519">
    <property type="entry name" value="Penicillin binding protein dimerisation domain"/>
    <property type="match status" value="1"/>
</dbReference>
<dbReference type="PROSITE" id="PS51257">
    <property type="entry name" value="PROKAR_LIPOPROTEIN"/>
    <property type="match status" value="1"/>
</dbReference>
<gene>
    <name evidence="4" type="ORF">FRIFI_1707</name>
</gene>
<dbReference type="RefSeq" id="WP_166505614.1">
    <property type="nucleotide sequence ID" value="NZ_LN650648.1"/>
</dbReference>
<dbReference type="GO" id="GO:0046677">
    <property type="term" value="P:response to antibiotic"/>
    <property type="evidence" value="ECO:0007669"/>
    <property type="project" value="InterPro"/>
</dbReference>
<evidence type="ECO:0000313" key="5">
    <source>
        <dbReference type="Proteomes" id="UP000245695"/>
    </source>
</evidence>
<feature type="domain" description="Penicillin-binding protein dimerisation" evidence="2">
    <location>
        <begin position="148"/>
        <end position="307"/>
    </location>
</feature>
<organism evidence="4 5">
    <name type="scientific">Romboutsia hominis</name>
    <dbReference type="NCBI Taxonomy" id="1507512"/>
    <lineage>
        <taxon>Bacteria</taxon>
        <taxon>Bacillati</taxon>
        <taxon>Bacillota</taxon>
        <taxon>Clostridia</taxon>
        <taxon>Peptostreptococcales</taxon>
        <taxon>Peptostreptococcaceae</taxon>
        <taxon>Romboutsia</taxon>
    </lineage>
</organism>
<dbReference type="InterPro" id="IPR032710">
    <property type="entry name" value="NTF2-like_dom_sf"/>
</dbReference>
<dbReference type="InterPro" id="IPR007887">
    <property type="entry name" value="MecA_N"/>
</dbReference>
<name>A0A2P2BSC0_9FIRM</name>
<dbReference type="PANTHER" id="PTHR30627">
    <property type="entry name" value="PEPTIDOGLYCAN D,D-TRANSPEPTIDASE"/>
    <property type="match status" value="1"/>
</dbReference>
<dbReference type="GO" id="GO:0008658">
    <property type="term" value="F:penicillin binding"/>
    <property type="evidence" value="ECO:0007669"/>
    <property type="project" value="InterPro"/>
</dbReference>
<dbReference type="InterPro" id="IPR036138">
    <property type="entry name" value="PBP_dimer_sf"/>
</dbReference>
<dbReference type="Pfam" id="PF05223">
    <property type="entry name" value="MecA_N"/>
    <property type="match status" value="1"/>
</dbReference>
<evidence type="ECO:0000259" key="2">
    <source>
        <dbReference type="Pfam" id="PF03717"/>
    </source>
</evidence>
<dbReference type="Proteomes" id="UP000245695">
    <property type="component" value="Chromosome 1"/>
</dbReference>
<sequence length="318" mass="36416">MGGLKKILILLGVIIMITLLFVGCSNESEVKQIIDSFTKDLNDRKFDKLYENISIKSKKVISYEEFTNRYEKIYGSINARDINIKIKEIDKDLKILASMSINTIVGKLDYDNFNINLVKEDDRYKILWDESLILPNMKKGDLVRVETKKATRGKILDRNDEELAIDSNVSSVYIHPEVFNKNKIENIDKVATILDISKEYIEDTIKDKPSSQLVHLLNVSPYENDRINNLKLIEGISIKEEVSRVYKNSEALGNLIGYIGNITKEELEKSKGYSQTSKIGKAGLEQIYEDRLRAIDGVEAYLKRGNEKIEIGKVNQRN</sequence>
<dbReference type="AlphaFoldDB" id="A0A2P2BSC0"/>
<keyword evidence="1" id="KW-1133">Transmembrane helix</keyword>
<dbReference type="InterPro" id="IPR005311">
    <property type="entry name" value="PBP_dimer"/>
</dbReference>
<dbReference type="Gene3D" id="3.10.450.100">
    <property type="entry name" value="NTF2-like, domain 1"/>
    <property type="match status" value="1"/>
</dbReference>
<feature type="transmembrane region" description="Helical" evidence="1">
    <location>
        <begin position="7"/>
        <end position="23"/>
    </location>
</feature>
<dbReference type="SUPFAM" id="SSF54427">
    <property type="entry name" value="NTF2-like"/>
    <property type="match status" value="1"/>
</dbReference>
<reference evidence="4 5" key="1">
    <citation type="submission" date="2014-09" db="EMBL/GenBank/DDBJ databases">
        <authorList>
            <person name="Hornung B.V."/>
        </authorList>
    </citation>
    <scope>NUCLEOTIDE SEQUENCE [LARGE SCALE GENOMIC DNA]</scope>
    <source>
        <strain evidence="4 5">FRIFI</strain>
    </source>
</reference>
<proteinExistence type="predicted"/>
<keyword evidence="1" id="KW-0812">Transmembrane</keyword>
<protein>
    <submittedName>
        <fullName evidence="4">Penicillin-binding protein 3</fullName>
    </submittedName>
</protein>